<gene>
    <name evidence="2" type="ORF">HAX54_031941</name>
</gene>
<keyword evidence="3" id="KW-1185">Reference proteome</keyword>
<accession>A0ABS8SCA1</accession>
<feature type="chain" id="PRO_5045995145" evidence="1">
    <location>
        <begin position="23"/>
        <end position="192"/>
    </location>
</feature>
<evidence type="ECO:0000313" key="3">
    <source>
        <dbReference type="Proteomes" id="UP000823775"/>
    </source>
</evidence>
<feature type="signal peptide" evidence="1">
    <location>
        <begin position="1"/>
        <end position="22"/>
    </location>
</feature>
<organism evidence="2 3">
    <name type="scientific">Datura stramonium</name>
    <name type="common">Jimsonweed</name>
    <name type="synonym">Common thornapple</name>
    <dbReference type="NCBI Taxonomy" id="4076"/>
    <lineage>
        <taxon>Eukaryota</taxon>
        <taxon>Viridiplantae</taxon>
        <taxon>Streptophyta</taxon>
        <taxon>Embryophyta</taxon>
        <taxon>Tracheophyta</taxon>
        <taxon>Spermatophyta</taxon>
        <taxon>Magnoliopsida</taxon>
        <taxon>eudicotyledons</taxon>
        <taxon>Gunneridae</taxon>
        <taxon>Pentapetalae</taxon>
        <taxon>asterids</taxon>
        <taxon>lamiids</taxon>
        <taxon>Solanales</taxon>
        <taxon>Solanaceae</taxon>
        <taxon>Solanoideae</taxon>
        <taxon>Datureae</taxon>
        <taxon>Datura</taxon>
    </lineage>
</organism>
<reference evidence="2 3" key="1">
    <citation type="journal article" date="2021" name="BMC Genomics">
        <title>Datura genome reveals duplications of psychoactive alkaloid biosynthetic genes and high mutation rate following tissue culture.</title>
        <authorList>
            <person name="Rajewski A."/>
            <person name="Carter-House D."/>
            <person name="Stajich J."/>
            <person name="Litt A."/>
        </authorList>
    </citation>
    <scope>NUCLEOTIDE SEQUENCE [LARGE SCALE GENOMIC DNA]</scope>
    <source>
        <strain evidence="2">AR-01</strain>
    </source>
</reference>
<dbReference type="EMBL" id="JACEIK010000405">
    <property type="protein sequence ID" value="MCD7456503.1"/>
    <property type="molecule type" value="Genomic_DNA"/>
</dbReference>
<comment type="caution">
    <text evidence="2">The sequence shown here is derived from an EMBL/GenBank/DDBJ whole genome shotgun (WGS) entry which is preliminary data.</text>
</comment>
<dbReference type="Proteomes" id="UP000823775">
    <property type="component" value="Unassembled WGS sequence"/>
</dbReference>
<sequence length="192" mass="21443">MAKNIILICLIFIVLFGLAVEAIPLQDFCVADTTSDVMQNGQTCKNPILVNVNDFYYSGSKYTSQQGSSDAVLGDTARCISKYRGLILLAFQCLRLTMYLVQLTLHTFTSVLPNACSLEGSLHDSFTFKWALEVKTQSPSFVDSPRIQISGEAGRGELIQENIVIFWKNGLRKNTISQKSLFSKVQSWQWLA</sequence>
<proteinExistence type="predicted"/>
<evidence type="ECO:0000256" key="1">
    <source>
        <dbReference type="SAM" id="SignalP"/>
    </source>
</evidence>
<name>A0ABS8SCA1_DATST</name>
<evidence type="ECO:0000313" key="2">
    <source>
        <dbReference type="EMBL" id="MCD7456503.1"/>
    </source>
</evidence>
<protein>
    <submittedName>
        <fullName evidence="2">Uncharacterized protein</fullName>
    </submittedName>
</protein>
<dbReference type="Gene3D" id="2.60.120.10">
    <property type="entry name" value="Jelly Rolls"/>
    <property type="match status" value="1"/>
</dbReference>
<keyword evidence="1" id="KW-0732">Signal</keyword>
<dbReference type="InterPro" id="IPR014710">
    <property type="entry name" value="RmlC-like_jellyroll"/>
</dbReference>